<evidence type="ECO:0000313" key="9">
    <source>
        <dbReference type="Proteomes" id="UP000620596"/>
    </source>
</evidence>
<dbReference type="PROSITE" id="PS50893">
    <property type="entry name" value="ABC_TRANSPORTER_2"/>
    <property type="match status" value="1"/>
</dbReference>
<keyword evidence="3" id="KW-0472">Membrane</keyword>
<dbReference type="Proteomes" id="UP000620596">
    <property type="component" value="Unassembled WGS sequence"/>
</dbReference>
<dbReference type="GO" id="GO:0015807">
    <property type="term" value="P:L-amino acid transport"/>
    <property type="evidence" value="ECO:0007669"/>
    <property type="project" value="TreeGrafter"/>
</dbReference>
<organism evidence="8 9">
    <name type="scientific">Polaromonas eurypsychrophila</name>
    <dbReference type="NCBI Taxonomy" id="1614635"/>
    <lineage>
        <taxon>Bacteria</taxon>
        <taxon>Pseudomonadati</taxon>
        <taxon>Pseudomonadota</taxon>
        <taxon>Betaproteobacteria</taxon>
        <taxon>Burkholderiales</taxon>
        <taxon>Comamonadaceae</taxon>
        <taxon>Polaromonas</taxon>
    </lineage>
</organism>
<dbReference type="Gene3D" id="3.40.50.300">
    <property type="entry name" value="P-loop containing nucleotide triphosphate hydrolases"/>
    <property type="match status" value="1"/>
</dbReference>
<evidence type="ECO:0000256" key="1">
    <source>
        <dbReference type="ARBA" id="ARBA00005417"/>
    </source>
</evidence>
<keyword evidence="2" id="KW-0813">Transport</keyword>
<comment type="caution">
    <text evidence="8">The sequence shown here is derived from an EMBL/GenBank/DDBJ whole genome shotgun (WGS) entry which is preliminary data.</text>
</comment>
<keyword evidence="4" id="KW-0547">Nucleotide-binding</keyword>
<dbReference type="GO" id="GO:0016887">
    <property type="term" value="F:ATP hydrolysis activity"/>
    <property type="evidence" value="ECO:0007669"/>
    <property type="project" value="InterPro"/>
</dbReference>
<dbReference type="AlphaFoldDB" id="A0A916SFL7"/>
<proteinExistence type="inferred from homology"/>
<keyword evidence="9" id="KW-1185">Reference proteome</keyword>
<dbReference type="GO" id="GO:0005524">
    <property type="term" value="F:ATP binding"/>
    <property type="evidence" value="ECO:0007669"/>
    <property type="project" value="UniProtKB-KW"/>
</dbReference>
<dbReference type="InterPro" id="IPR027417">
    <property type="entry name" value="P-loop_NTPase"/>
</dbReference>
<reference evidence="8" key="1">
    <citation type="journal article" date="2014" name="Int. J. Syst. Evol. Microbiol.">
        <title>Complete genome sequence of Corynebacterium casei LMG S-19264T (=DSM 44701T), isolated from a smear-ripened cheese.</title>
        <authorList>
            <consortium name="US DOE Joint Genome Institute (JGI-PGF)"/>
            <person name="Walter F."/>
            <person name="Albersmeier A."/>
            <person name="Kalinowski J."/>
            <person name="Ruckert C."/>
        </authorList>
    </citation>
    <scope>NUCLEOTIDE SEQUENCE</scope>
    <source>
        <strain evidence="8">CGMCC 1.15322</strain>
    </source>
</reference>
<evidence type="ECO:0000256" key="2">
    <source>
        <dbReference type="ARBA" id="ARBA00022448"/>
    </source>
</evidence>
<dbReference type="InterPro" id="IPR003439">
    <property type="entry name" value="ABC_transporter-like_ATP-bd"/>
</dbReference>
<dbReference type="InterPro" id="IPR003593">
    <property type="entry name" value="AAA+_ATPase"/>
</dbReference>
<reference evidence="8" key="2">
    <citation type="submission" date="2020-09" db="EMBL/GenBank/DDBJ databases">
        <authorList>
            <person name="Sun Q."/>
            <person name="Zhou Y."/>
        </authorList>
    </citation>
    <scope>NUCLEOTIDE SEQUENCE</scope>
    <source>
        <strain evidence="8">CGMCC 1.15322</strain>
    </source>
</reference>
<protein>
    <submittedName>
        <fullName evidence="8">ABC transporter ATP-binding protein</fullName>
    </submittedName>
</protein>
<dbReference type="PANTHER" id="PTHR43820">
    <property type="entry name" value="HIGH-AFFINITY BRANCHED-CHAIN AMINO ACID TRANSPORT ATP-BINDING PROTEIN LIVF"/>
    <property type="match status" value="1"/>
</dbReference>
<feature type="domain" description="ABC transporter" evidence="7">
    <location>
        <begin position="2"/>
        <end position="236"/>
    </location>
</feature>
<accession>A0A916SFL7</accession>
<dbReference type="GO" id="GO:0015658">
    <property type="term" value="F:branched-chain amino acid transmembrane transporter activity"/>
    <property type="evidence" value="ECO:0007669"/>
    <property type="project" value="TreeGrafter"/>
</dbReference>
<keyword evidence="6" id="KW-0029">Amino-acid transport</keyword>
<evidence type="ECO:0000256" key="3">
    <source>
        <dbReference type="ARBA" id="ARBA00022475"/>
    </source>
</evidence>
<dbReference type="SUPFAM" id="SSF52540">
    <property type="entry name" value="P-loop containing nucleoside triphosphate hydrolases"/>
    <property type="match status" value="1"/>
</dbReference>
<evidence type="ECO:0000256" key="5">
    <source>
        <dbReference type="ARBA" id="ARBA00022840"/>
    </source>
</evidence>
<evidence type="ECO:0000313" key="8">
    <source>
        <dbReference type="EMBL" id="GGA97812.1"/>
    </source>
</evidence>
<dbReference type="RefSeq" id="WP_188708107.1">
    <property type="nucleotide sequence ID" value="NZ_BMIG01000005.1"/>
</dbReference>
<dbReference type="InterPro" id="IPR052156">
    <property type="entry name" value="BCAA_Transport_ATP-bd_LivF"/>
</dbReference>
<sequence>MLEIKSISSSYGEARILHAINLTVAQGQVVGLLGRNGTGKTTLIRSIMQVKPPQVTSGSIKWNGRELCGMSSNEVALLGIGLVPQGRRLFASLTVQEHLEIVPRRPAVSGRRPWTVERAYELFPRLGERRSHRGNQLSGGERQMLAITRALMLNPDLMLMDEPTEGLAPLIVQHVEQAVSALKAEGLTVLLVEQNLRSALAVVDSVYILETGAVVHHGSASDLTSDAATLHRYLGV</sequence>
<evidence type="ECO:0000256" key="4">
    <source>
        <dbReference type="ARBA" id="ARBA00022741"/>
    </source>
</evidence>
<keyword evidence="5 8" id="KW-0067">ATP-binding</keyword>
<dbReference type="CDD" id="cd03224">
    <property type="entry name" value="ABC_TM1139_LivF_branched"/>
    <property type="match status" value="1"/>
</dbReference>
<dbReference type="Pfam" id="PF00005">
    <property type="entry name" value="ABC_tran"/>
    <property type="match status" value="1"/>
</dbReference>
<comment type="similarity">
    <text evidence="1">Belongs to the ABC transporter superfamily.</text>
</comment>
<dbReference type="EMBL" id="BMIG01000005">
    <property type="protein sequence ID" value="GGA97812.1"/>
    <property type="molecule type" value="Genomic_DNA"/>
</dbReference>
<name>A0A916SFL7_9BURK</name>
<keyword evidence="3" id="KW-1003">Cell membrane</keyword>
<evidence type="ECO:0000256" key="6">
    <source>
        <dbReference type="ARBA" id="ARBA00022970"/>
    </source>
</evidence>
<dbReference type="PANTHER" id="PTHR43820:SF2">
    <property type="entry name" value="ABC TRANSPORTER ATP-BINDING PROTEIN"/>
    <property type="match status" value="1"/>
</dbReference>
<gene>
    <name evidence="8" type="ORF">GCM10011496_18600</name>
</gene>
<dbReference type="SMART" id="SM00382">
    <property type="entry name" value="AAA"/>
    <property type="match status" value="1"/>
</dbReference>
<evidence type="ECO:0000259" key="7">
    <source>
        <dbReference type="PROSITE" id="PS50893"/>
    </source>
</evidence>